<evidence type="ECO:0000256" key="8">
    <source>
        <dbReference type="SAM" id="MobiDB-lite"/>
    </source>
</evidence>
<protein>
    <recommendedName>
        <fullName evidence="4">Biogenesis of lysosome-related organelles complex 1 subunit KXD1</fullName>
    </recommendedName>
    <alternativeName>
        <fullName evidence="7">KxDL homolog</fullName>
    </alternativeName>
</protein>
<proteinExistence type="inferred from homology"/>
<dbReference type="InterPro" id="IPR051390">
    <property type="entry name" value="BLOC-1_subunit_KXD1"/>
</dbReference>
<comment type="subcellular location">
    <subcellularLocation>
        <location evidence="2">Endosome</location>
    </subcellularLocation>
</comment>
<keyword evidence="10" id="KW-1185">Reference proteome</keyword>
<dbReference type="GO" id="GO:0005768">
    <property type="term" value="C:endosome"/>
    <property type="evidence" value="ECO:0007669"/>
    <property type="project" value="UniProtKB-SubCell"/>
</dbReference>
<evidence type="ECO:0000313" key="10">
    <source>
        <dbReference type="Proteomes" id="UP000076837"/>
    </source>
</evidence>
<dbReference type="AlphaFoldDB" id="A0A163CAC3"/>
<dbReference type="EMBL" id="JYNV01000221">
    <property type="protein sequence ID" value="KZM22319.1"/>
    <property type="molecule type" value="Genomic_DNA"/>
</dbReference>
<accession>A0A163CAC3</accession>
<feature type="region of interest" description="Disordered" evidence="8">
    <location>
        <begin position="160"/>
        <end position="188"/>
    </location>
</feature>
<evidence type="ECO:0000313" key="9">
    <source>
        <dbReference type="EMBL" id="KZM22319.1"/>
    </source>
</evidence>
<evidence type="ECO:0000256" key="4">
    <source>
        <dbReference type="ARBA" id="ARBA00016207"/>
    </source>
</evidence>
<evidence type="ECO:0000256" key="7">
    <source>
        <dbReference type="ARBA" id="ARBA00029808"/>
    </source>
</evidence>
<keyword evidence="6" id="KW-0967">Endosome</keyword>
<evidence type="ECO:0000256" key="3">
    <source>
        <dbReference type="ARBA" id="ARBA00005913"/>
    </source>
</evidence>
<dbReference type="GO" id="GO:0031083">
    <property type="term" value="C:BLOC-1 complex"/>
    <property type="evidence" value="ECO:0007669"/>
    <property type="project" value="TreeGrafter"/>
</dbReference>
<feature type="compositionally biased region" description="Low complexity" evidence="8">
    <location>
        <begin position="59"/>
        <end position="72"/>
    </location>
</feature>
<dbReference type="Pfam" id="PF10241">
    <property type="entry name" value="KxDL"/>
    <property type="match status" value="1"/>
</dbReference>
<dbReference type="GO" id="GO:0032880">
    <property type="term" value="P:regulation of protein localization"/>
    <property type="evidence" value="ECO:0007669"/>
    <property type="project" value="TreeGrafter"/>
</dbReference>
<name>A0A163CAC3_DIDRA</name>
<gene>
    <name evidence="9" type="ORF">ST47_g6533</name>
</gene>
<keyword evidence="5" id="KW-0813">Transport</keyword>
<dbReference type="OrthoDB" id="4089816at2759"/>
<comment type="function">
    <text evidence="1">Component of the biogenesis of lysosome-related organelles complex-1 (BLOC-1) involved in endosomal cargo sorting.</text>
</comment>
<evidence type="ECO:0000256" key="6">
    <source>
        <dbReference type="ARBA" id="ARBA00022753"/>
    </source>
</evidence>
<evidence type="ECO:0000256" key="5">
    <source>
        <dbReference type="ARBA" id="ARBA00022448"/>
    </source>
</evidence>
<comment type="similarity">
    <text evidence="3">Belongs to the KXD1 family.</text>
</comment>
<feature type="compositionally biased region" description="Low complexity" evidence="8">
    <location>
        <begin position="1"/>
        <end position="32"/>
    </location>
</feature>
<organism evidence="9 10">
    <name type="scientific">Didymella rabiei</name>
    <name type="common">Chickpea ascochyta blight fungus</name>
    <name type="synonym">Mycosphaerella rabiei</name>
    <dbReference type="NCBI Taxonomy" id="5454"/>
    <lineage>
        <taxon>Eukaryota</taxon>
        <taxon>Fungi</taxon>
        <taxon>Dikarya</taxon>
        <taxon>Ascomycota</taxon>
        <taxon>Pezizomycotina</taxon>
        <taxon>Dothideomycetes</taxon>
        <taxon>Pleosporomycetidae</taxon>
        <taxon>Pleosporales</taxon>
        <taxon>Pleosporineae</taxon>
        <taxon>Didymellaceae</taxon>
        <taxon>Ascochyta</taxon>
    </lineage>
</organism>
<comment type="caution">
    <text evidence="9">The sequence shown here is derived from an EMBL/GenBank/DDBJ whole genome shotgun (WGS) entry which is preliminary data.</text>
</comment>
<evidence type="ECO:0000256" key="2">
    <source>
        <dbReference type="ARBA" id="ARBA00004177"/>
    </source>
</evidence>
<dbReference type="PANTHER" id="PTHR37787:SF1">
    <property type="entry name" value="BIOGENESIS OF LYSOSOME-RELATED ORGANELLES COMPLEX 1 SUBUNIT KXD1"/>
    <property type="match status" value="1"/>
</dbReference>
<reference evidence="9 10" key="1">
    <citation type="journal article" date="2016" name="Sci. Rep.">
        <title>Draft genome sequencing and secretome analysis of fungal phytopathogen Ascochyta rabiei provides insight into the necrotrophic effector repertoire.</title>
        <authorList>
            <person name="Verma S."/>
            <person name="Gazara R.K."/>
            <person name="Nizam S."/>
            <person name="Parween S."/>
            <person name="Chattopadhyay D."/>
            <person name="Verma P.K."/>
        </authorList>
    </citation>
    <scope>NUCLEOTIDE SEQUENCE [LARGE SCALE GENOMIC DNA]</scope>
    <source>
        <strain evidence="9 10">ArDII</strain>
    </source>
</reference>
<evidence type="ECO:0000256" key="1">
    <source>
        <dbReference type="ARBA" id="ARBA00002069"/>
    </source>
</evidence>
<feature type="region of interest" description="Disordered" evidence="8">
    <location>
        <begin position="1"/>
        <end position="72"/>
    </location>
</feature>
<dbReference type="GO" id="GO:0007032">
    <property type="term" value="P:endosome organization"/>
    <property type="evidence" value="ECO:0007669"/>
    <property type="project" value="TreeGrafter"/>
</dbReference>
<dbReference type="PANTHER" id="PTHR37787">
    <property type="entry name" value="BIOGENESIS OF LYSOSOME-RELATED ORGANELLES COMPLEX 1 SUBUNIT KXD1"/>
    <property type="match status" value="1"/>
</dbReference>
<dbReference type="Proteomes" id="UP000076837">
    <property type="component" value="Unassembled WGS sequence"/>
</dbReference>
<dbReference type="InterPro" id="IPR019371">
    <property type="entry name" value="KxDL_dom"/>
</dbReference>
<sequence length="188" mass="20759">MSTTHAYYPSYPSTSYPINVPQKPGYYYPPQQHFGRISASPPEAPDSTTTSGVPSYEVSASSSHYAGSHSDYDSSSGAASVDLLDYMGNRLNGSFDPLPLDRSLAKQAQTSGELNAKHRELLELQALAQRRLAGAQASFSSGMRAAKEVQKDLQWTQKRVDSLNNRAAQKYPDQYRTAQRRYPAPVDY</sequence>